<dbReference type="PROSITE" id="PS51257">
    <property type="entry name" value="PROKAR_LIPOPROTEIN"/>
    <property type="match status" value="1"/>
</dbReference>
<keyword evidence="1 3" id="KW-0732">Signal</keyword>
<evidence type="ECO:0000313" key="4">
    <source>
        <dbReference type="EMBL" id="NOU62467.1"/>
    </source>
</evidence>
<dbReference type="InterPro" id="IPR050490">
    <property type="entry name" value="Bact_solute-bd_prot1"/>
</dbReference>
<dbReference type="Proteomes" id="UP000653578">
    <property type="component" value="Unassembled WGS sequence"/>
</dbReference>
<dbReference type="Gene3D" id="3.40.190.10">
    <property type="entry name" value="Periplasmic binding protein-like II"/>
    <property type="match status" value="2"/>
</dbReference>
<gene>
    <name evidence="4" type="ORF">GC096_00210</name>
</gene>
<evidence type="ECO:0000256" key="3">
    <source>
        <dbReference type="SAM" id="SignalP"/>
    </source>
</evidence>
<feature type="compositionally biased region" description="Low complexity" evidence="2">
    <location>
        <begin position="27"/>
        <end position="49"/>
    </location>
</feature>
<dbReference type="RefSeq" id="WP_171628289.1">
    <property type="nucleotide sequence ID" value="NZ_WHNY01000004.1"/>
</dbReference>
<reference evidence="4 5" key="1">
    <citation type="submission" date="2019-10" db="EMBL/GenBank/DDBJ databases">
        <title>Description of Paenibacillus humi sp. nov.</title>
        <authorList>
            <person name="Carlier A."/>
            <person name="Qi S."/>
        </authorList>
    </citation>
    <scope>NUCLEOTIDE SEQUENCE [LARGE SCALE GENOMIC DNA]</scope>
    <source>
        <strain evidence="4 5">LMG 31461</strain>
    </source>
</reference>
<feature type="chain" id="PRO_5046639649" evidence="3">
    <location>
        <begin position="21"/>
        <end position="542"/>
    </location>
</feature>
<evidence type="ECO:0000313" key="5">
    <source>
        <dbReference type="Proteomes" id="UP000653578"/>
    </source>
</evidence>
<dbReference type="SUPFAM" id="SSF53850">
    <property type="entry name" value="Periplasmic binding protein-like II"/>
    <property type="match status" value="1"/>
</dbReference>
<keyword evidence="5" id="KW-1185">Reference proteome</keyword>
<evidence type="ECO:0000256" key="2">
    <source>
        <dbReference type="SAM" id="MobiDB-lite"/>
    </source>
</evidence>
<dbReference type="PANTHER" id="PTHR43649:SF33">
    <property type="entry name" value="POLYGALACTURONAN_RHAMNOGALACTURONAN-BINDING PROTEIN YTCQ"/>
    <property type="match status" value="1"/>
</dbReference>
<feature type="region of interest" description="Disordered" evidence="2">
    <location>
        <begin position="26"/>
        <end position="50"/>
    </location>
</feature>
<protein>
    <submittedName>
        <fullName evidence="4">Extracellular solute-binding protein</fullName>
    </submittedName>
</protein>
<dbReference type="PANTHER" id="PTHR43649">
    <property type="entry name" value="ARABINOSE-BINDING PROTEIN-RELATED"/>
    <property type="match status" value="1"/>
</dbReference>
<dbReference type="EMBL" id="WHNY01000004">
    <property type="protein sequence ID" value="NOU62467.1"/>
    <property type="molecule type" value="Genomic_DNA"/>
</dbReference>
<accession>A0ABX1X258</accession>
<proteinExistence type="predicted"/>
<organism evidence="4 5">
    <name type="scientific">Paenibacillus plantarum</name>
    <dbReference type="NCBI Taxonomy" id="2654975"/>
    <lineage>
        <taxon>Bacteria</taxon>
        <taxon>Bacillati</taxon>
        <taxon>Bacillota</taxon>
        <taxon>Bacilli</taxon>
        <taxon>Bacillales</taxon>
        <taxon>Paenibacillaceae</taxon>
        <taxon>Paenibacillus</taxon>
    </lineage>
</organism>
<feature type="signal peptide" evidence="3">
    <location>
        <begin position="1"/>
        <end position="20"/>
    </location>
</feature>
<evidence type="ECO:0000256" key="1">
    <source>
        <dbReference type="ARBA" id="ARBA00022729"/>
    </source>
</evidence>
<name>A0ABX1X258_9BACL</name>
<sequence length="542" mass="59956">MYLKSKSVKFAAMTLTASMALGLTGCSNNEETPSPSSSANSTPKSDTSSYPIKTDVTLTYWMPLSSNVSASSANMGETEFAKELQKQTGIKVKFIHPAAASVDEQFGIMLASGDLPDIIEWGWYGFTGGPQNAIEQKYIIPLNEVIDKYAPNLKSYLTKDQELDKSVKTSSGQYYAFPGIRSDDALKVTSGPMVRKDWLDELNLPIPETMADWEAMLTAFKEKKGVSAPYSADPNQWLGGSMFMGAFGVTEGFYVENGKVHYGPLENGYKEYLSTMARWYSKKLLDQNFATFDVKTFQANMINGKTGATIGSAGGDLGKYNLTSRKTNAKYDLEAAPYPVLNKGERPKFGNKQRTYMNTGGAAAISRSSKNVELAARLLDYAYSDAGRKLFNYGREGTSFNLVNNYPTYTDLVTNNPKGLSMQAAMAFYSRAGYNGPYIQEKPYIEQYYSAEEQKNAVKVWSANDNEKYALPLVNFTNEESAALASVMGSAKTYLDESKIKFIMGGAKMDTFEDFVAQLKKLNIDKAIEINQAAYNRYMNQK</sequence>
<comment type="caution">
    <text evidence="4">The sequence shown here is derived from an EMBL/GenBank/DDBJ whole genome shotgun (WGS) entry which is preliminary data.</text>
</comment>